<sequence>MKRDRLGVRSGVGENICQQDLEVVEGRTEVVGGGKFDGKVTNLESLEEILNCFDGRRKAGNSVTERLRFVRVGPSDRG</sequence>
<evidence type="ECO:0000313" key="1">
    <source>
        <dbReference type="EMBL" id="KKT97221.1"/>
    </source>
</evidence>
<accession>A0A0G1LMX1</accession>
<dbReference type="AlphaFoldDB" id="A0A0G1LMX1"/>
<organism evidence="1 2">
    <name type="scientific">Candidatus Collierbacteria bacterium GW2011_GWC2_45_15</name>
    <dbReference type="NCBI Taxonomy" id="1618394"/>
    <lineage>
        <taxon>Bacteria</taxon>
        <taxon>Candidatus Collieribacteriota</taxon>
    </lineage>
</organism>
<proteinExistence type="predicted"/>
<evidence type="ECO:0000313" key="2">
    <source>
        <dbReference type="Proteomes" id="UP000034214"/>
    </source>
</evidence>
<reference evidence="1 2" key="1">
    <citation type="journal article" date="2015" name="Nature">
        <title>rRNA introns, odd ribosomes, and small enigmatic genomes across a large radiation of phyla.</title>
        <authorList>
            <person name="Brown C.T."/>
            <person name="Hug L.A."/>
            <person name="Thomas B.C."/>
            <person name="Sharon I."/>
            <person name="Castelle C.J."/>
            <person name="Singh A."/>
            <person name="Wilkins M.J."/>
            <person name="Williams K.H."/>
            <person name="Banfield J.F."/>
        </authorList>
    </citation>
    <scope>NUCLEOTIDE SEQUENCE [LARGE SCALE GENOMIC DNA]</scope>
</reference>
<gene>
    <name evidence="1" type="ORF">UW99_C0037G0007</name>
</gene>
<dbReference type="Proteomes" id="UP000034214">
    <property type="component" value="Unassembled WGS sequence"/>
</dbReference>
<dbReference type="EMBL" id="LCKM01000037">
    <property type="protein sequence ID" value="KKT97221.1"/>
    <property type="molecule type" value="Genomic_DNA"/>
</dbReference>
<comment type="caution">
    <text evidence="1">The sequence shown here is derived from an EMBL/GenBank/DDBJ whole genome shotgun (WGS) entry which is preliminary data.</text>
</comment>
<protein>
    <submittedName>
        <fullName evidence="1">Uncharacterized protein</fullName>
    </submittedName>
</protein>
<name>A0A0G1LMX1_9BACT</name>